<organism evidence="2 3">
    <name type="scientific">Rhamnusium bicolor</name>
    <dbReference type="NCBI Taxonomy" id="1586634"/>
    <lineage>
        <taxon>Eukaryota</taxon>
        <taxon>Metazoa</taxon>
        <taxon>Ecdysozoa</taxon>
        <taxon>Arthropoda</taxon>
        <taxon>Hexapoda</taxon>
        <taxon>Insecta</taxon>
        <taxon>Pterygota</taxon>
        <taxon>Neoptera</taxon>
        <taxon>Endopterygota</taxon>
        <taxon>Coleoptera</taxon>
        <taxon>Polyphaga</taxon>
        <taxon>Cucujiformia</taxon>
        <taxon>Chrysomeloidea</taxon>
        <taxon>Cerambycidae</taxon>
        <taxon>Lepturinae</taxon>
        <taxon>Rhagiini</taxon>
        <taxon>Rhamnusium</taxon>
    </lineage>
</organism>
<feature type="region of interest" description="Disordered" evidence="1">
    <location>
        <begin position="115"/>
        <end position="178"/>
    </location>
</feature>
<gene>
    <name evidence="2" type="ORF">NQ314_021474</name>
</gene>
<evidence type="ECO:0000313" key="3">
    <source>
        <dbReference type="Proteomes" id="UP001162156"/>
    </source>
</evidence>
<dbReference type="AlphaFoldDB" id="A0AAV8WHZ5"/>
<proteinExistence type="predicted"/>
<protein>
    <recommendedName>
        <fullName evidence="4">Retrotransposon gag domain-containing protein</fullName>
    </recommendedName>
</protein>
<accession>A0AAV8WHZ5</accession>
<dbReference type="Proteomes" id="UP001162156">
    <property type="component" value="Unassembled WGS sequence"/>
</dbReference>
<name>A0AAV8WHZ5_9CUCU</name>
<dbReference type="EMBL" id="JANEYF010005998">
    <property type="protein sequence ID" value="KAJ8926174.1"/>
    <property type="molecule type" value="Genomic_DNA"/>
</dbReference>
<feature type="compositionally biased region" description="Basic residues" evidence="1">
    <location>
        <begin position="131"/>
        <end position="143"/>
    </location>
</feature>
<evidence type="ECO:0000256" key="1">
    <source>
        <dbReference type="SAM" id="MobiDB-lite"/>
    </source>
</evidence>
<reference evidence="2" key="1">
    <citation type="journal article" date="2023" name="Insect Mol. Biol.">
        <title>Genome sequencing provides insights into the evolution of gene families encoding plant cell wall-degrading enzymes in longhorned beetles.</title>
        <authorList>
            <person name="Shin N.R."/>
            <person name="Okamura Y."/>
            <person name="Kirsch R."/>
            <person name="Pauchet Y."/>
        </authorList>
    </citation>
    <scope>NUCLEOTIDE SEQUENCE</scope>
    <source>
        <strain evidence="2">RBIC_L_NR</strain>
    </source>
</reference>
<sequence>MHKERCEGITYQKALEGLPLLLQANTWWQGIKNKVSTWDEATKLMREVFAPKRQPYQVYIDLFANKQDMKTHTDTLLCHKRAILAELPENTHSEAQQIDFIFELLHARIRAKVQTPRSKAYSKKLEPSKKPTQKNKRVRKRTNAPKAAREQKSTPELVVATAENSAITKTNAERERAP</sequence>
<keyword evidence="3" id="KW-1185">Reference proteome</keyword>
<evidence type="ECO:0000313" key="2">
    <source>
        <dbReference type="EMBL" id="KAJ8926174.1"/>
    </source>
</evidence>
<evidence type="ECO:0008006" key="4">
    <source>
        <dbReference type="Google" id="ProtNLM"/>
    </source>
</evidence>
<comment type="caution">
    <text evidence="2">The sequence shown here is derived from an EMBL/GenBank/DDBJ whole genome shotgun (WGS) entry which is preliminary data.</text>
</comment>